<comment type="caution">
    <text evidence="1">The sequence shown here is derived from an EMBL/GenBank/DDBJ whole genome shotgun (WGS) entry which is preliminary data.</text>
</comment>
<evidence type="ECO:0000313" key="2">
    <source>
        <dbReference type="Proteomes" id="UP000562027"/>
    </source>
</evidence>
<organism evidence="1 2">
    <name type="scientific">Roseateles oligotrophus</name>
    <dbReference type="NCBI Taxonomy" id="1769250"/>
    <lineage>
        <taxon>Bacteria</taxon>
        <taxon>Pseudomonadati</taxon>
        <taxon>Pseudomonadota</taxon>
        <taxon>Betaproteobacteria</taxon>
        <taxon>Burkholderiales</taxon>
        <taxon>Sphaerotilaceae</taxon>
        <taxon>Roseateles</taxon>
    </lineage>
</organism>
<dbReference type="Proteomes" id="UP000562027">
    <property type="component" value="Unassembled WGS sequence"/>
</dbReference>
<dbReference type="InterPro" id="IPR023366">
    <property type="entry name" value="ATP_synth_asu-like_sf"/>
</dbReference>
<evidence type="ECO:0000313" key="1">
    <source>
        <dbReference type="EMBL" id="MBB4845033.1"/>
    </source>
</evidence>
<dbReference type="AlphaFoldDB" id="A0A840LEE7"/>
<dbReference type="Gene3D" id="2.40.30.20">
    <property type="match status" value="1"/>
</dbReference>
<accession>A0A840LEE7</accession>
<dbReference type="RefSeq" id="WP_184302400.1">
    <property type="nucleotide sequence ID" value="NZ_JACHLP010000007.1"/>
</dbReference>
<proteinExistence type="predicted"/>
<reference evidence="1 2" key="1">
    <citation type="submission" date="2020-08" db="EMBL/GenBank/DDBJ databases">
        <title>Functional genomics of gut bacteria from endangered species of beetles.</title>
        <authorList>
            <person name="Carlos-Shanley C."/>
        </authorList>
    </citation>
    <scope>NUCLEOTIDE SEQUENCE [LARGE SCALE GENOMIC DNA]</scope>
    <source>
        <strain evidence="1 2">S00239</strain>
    </source>
</reference>
<name>A0A840LEE7_9BURK</name>
<gene>
    <name evidence="1" type="ORF">HNP55_003579</name>
</gene>
<dbReference type="EMBL" id="JACHLP010000007">
    <property type="protein sequence ID" value="MBB4845033.1"/>
    <property type="molecule type" value="Genomic_DNA"/>
</dbReference>
<sequence>MPAPTSVVYFDSTDAGAPTLNNAAGSLIGVLDACLINGYNLKTVQSITVSGGLATASCAGHGLPDDSVNLIAGVTDKAALNGRQRITVVNANTFTFDATGVPNGSAAGTLSVKRAPLGWAKQFANGNTKAVYQRMDPAATAMVLRIDDAGAAMPGNNIARADMYESMTDVDFGSGRAVGPAGGQYWGKGGNSTKVYRWILVGDSRTFYLFTDSFPGGDVSTFTSYGTLAGLGFGDIASYRAGDPFGCILTGGYDLSLNAAGLGGTRQLGAAPSQDGSALLARSSNGIGGSTYFALIGENGSTSGGGNSPGYPSPVDNGLVVRMPVFLSELNAPFQNPIRGEVRGFAAALGNIAVMMRLRKLTNLAGSDRTFLVVPCSPGGVYASPAGLLIDISGPWA</sequence>
<protein>
    <submittedName>
        <fullName evidence="1">Uncharacterized protein</fullName>
    </submittedName>
</protein>
<keyword evidence="2" id="KW-1185">Reference proteome</keyword>